<dbReference type="AlphaFoldDB" id="A0AAE0E9N7"/>
<dbReference type="PANTHER" id="PTHR36312:SF15">
    <property type="entry name" value="THIONIN-LIKE PROTEIN"/>
    <property type="match status" value="1"/>
</dbReference>
<feature type="compositionally biased region" description="Low complexity" evidence="1">
    <location>
        <begin position="159"/>
        <end position="171"/>
    </location>
</feature>
<gene>
    <name evidence="3" type="ORF">Dsin_013682</name>
</gene>
<organism evidence="3 4">
    <name type="scientific">Dipteronia sinensis</name>
    <dbReference type="NCBI Taxonomy" id="43782"/>
    <lineage>
        <taxon>Eukaryota</taxon>
        <taxon>Viridiplantae</taxon>
        <taxon>Streptophyta</taxon>
        <taxon>Embryophyta</taxon>
        <taxon>Tracheophyta</taxon>
        <taxon>Spermatophyta</taxon>
        <taxon>Magnoliopsida</taxon>
        <taxon>eudicotyledons</taxon>
        <taxon>Gunneridae</taxon>
        <taxon>Pentapetalae</taxon>
        <taxon>rosids</taxon>
        <taxon>malvids</taxon>
        <taxon>Sapindales</taxon>
        <taxon>Sapindaceae</taxon>
        <taxon>Hippocastanoideae</taxon>
        <taxon>Acereae</taxon>
        <taxon>Dipteronia</taxon>
    </lineage>
</organism>
<evidence type="ECO:0000256" key="1">
    <source>
        <dbReference type="SAM" id="MobiDB-lite"/>
    </source>
</evidence>
<protein>
    <submittedName>
        <fullName evidence="3">Uncharacterized protein</fullName>
    </submittedName>
</protein>
<name>A0AAE0E9N7_9ROSI</name>
<feature type="signal peptide" evidence="2">
    <location>
        <begin position="1"/>
        <end position="22"/>
    </location>
</feature>
<dbReference type="EMBL" id="JANJYJ010000004">
    <property type="protein sequence ID" value="KAK3219712.1"/>
    <property type="molecule type" value="Genomic_DNA"/>
</dbReference>
<dbReference type="PANTHER" id="PTHR36312">
    <property type="entry name" value="THIONIN-LIKE PROTEIN 1"/>
    <property type="match status" value="1"/>
</dbReference>
<evidence type="ECO:0000313" key="3">
    <source>
        <dbReference type="EMBL" id="KAK3219712.1"/>
    </source>
</evidence>
<feature type="compositionally biased region" description="Polar residues" evidence="1">
    <location>
        <begin position="120"/>
        <end position="139"/>
    </location>
</feature>
<accession>A0AAE0E9N7</accession>
<evidence type="ECO:0000256" key="2">
    <source>
        <dbReference type="SAM" id="SignalP"/>
    </source>
</evidence>
<feature type="chain" id="PRO_5041924497" evidence="2">
    <location>
        <begin position="23"/>
        <end position="171"/>
    </location>
</feature>
<keyword evidence="4" id="KW-1185">Reference proteome</keyword>
<proteinExistence type="predicted"/>
<evidence type="ECO:0000313" key="4">
    <source>
        <dbReference type="Proteomes" id="UP001281410"/>
    </source>
</evidence>
<dbReference type="InterPro" id="IPR038975">
    <property type="entry name" value="THNL"/>
</dbReference>
<comment type="caution">
    <text evidence="3">The sequence shown here is derived from an EMBL/GenBank/DDBJ whole genome shotgun (WGS) entry which is preliminary data.</text>
</comment>
<keyword evidence="2" id="KW-0732">Signal</keyword>
<feature type="region of interest" description="Disordered" evidence="1">
    <location>
        <begin position="120"/>
        <end position="171"/>
    </location>
</feature>
<dbReference type="Proteomes" id="UP001281410">
    <property type="component" value="Unassembled WGS sequence"/>
</dbReference>
<sequence length="171" mass="18467">MEKRRIWSLLVVICLVVGTVLAEQSSAATITKLDQHCFHMCLITCIAAPDKTVIECSLQCLLGCRSHSDDPKTPFNFCNLGCALSLCSDLISKKNPTSERQMEKSINALFRICGTSNGRRQQRQATGDSSGNRQQQQRKGTVVATGSSSSGRRRRRSDAASAAISTASAAS</sequence>
<reference evidence="3" key="1">
    <citation type="journal article" date="2023" name="Plant J.">
        <title>Genome sequences and population genomics provide insights into the demographic history, inbreeding, and mutation load of two 'living fossil' tree species of Dipteronia.</title>
        <authorList>
            <person name="Feng Y."/>
            <person name="Comes H.P."/>
            <person name="Chen J."/>
            <person name="Zhu S."/>
            <person name="Lu R."/>
            <person name="Zhang X."/>
            <person name="Li P."/>
            <person name="Qiu J."/>
            <person name="Olsen K.M."/>
            <person name="Qiu Y."/>
        </authorList>
    </citation>
    <scope>NUCLEOTIDE SEQUENCE</scope>
    <source>
        <strain evidence="3">NBL</strain>
    </source>
</reference>